<dbReference type="OrthoDB" id="6647425at2"/>
<dbReference type="PANTHER" id="PTHR37484:SF1">
    <property type="entry name" value="ROD SHAPE-DETERMINING PROTEIN MRED"/>
    <property type="match status" value="1"/>
</dbReference>
<evidence type="ECO:0000256" key="4">
    <source>
        <dbReference type="ARBA" id="ARBA00022692"/>
    </source>
</evidence>
<dbReference type="Pfam" id="PF04093">
    <property type="entry name" value="MreD"/>
    <property type="match status" value="1"/>
</dbReference>
<evidence type="ECO:0000256" key="6">
    <source>
        <dbReference type="ARBA" id="ARBA00022989"/>
    </source>
</evidence>
<dbReference type="Proteomes" id="UP000294832">
    <property type="component" value="Unassembled WGS sequence"/>
</dbReference>
<evidence type="ECO:0000256" key="3">
    <source>
        <dbReference type="ARBA" id="ARBA00022475"/>
    </source>
</evidence>
<evidence type="ECO:0000256" key="1">
    <source>
        <dbReference type="ARBA" id="ARBA00004651"/>
    </source>
</evidence>
<sequence length="162" mass="19392">MMLQNTRGGLVVWFSMLLGLLFQLMPVPEVVEASRPDWLLLIMIYWAMALPHRYNILTAWVLGTVLDVLLGSYLGIRSLTFSLVIYIIVLNYQKLRNFSIWQQALIIAFLLLLYHLLIYWMQFVIFRSEFQVQQLLPVLSGTVIWPWIYWLLRRLRRRYKVK</sequence>
<dbReference type="NCBIfam" id="TIGR03426">
    <property type="entry name" value="shape_MreD"/>
    <property type="match status" value="1"/>
</dbReference>
<protein>
    <recommendedName>
        <fullName evidence="8">Rod shape-determining protein MreD</fullName>
    </recommendedName>
</protein>
<dbReference type="GO" id="GO:0008360">
    <property type="term" value="P:regulation of cell shape"/>
    <property type="evidence" value="ECO:0007669"/>
    <property type="project" value="UniProtKB-UniRule"/>
</dbReference>
<keyword evidence="8" id="KW-0997">Cell inner membrane</keyword>
<dbReference type="PIRSF" id="PIRSF018472">
    <property type="entry name" value="MreD_proteobac"/>
    <property type="match status" value="1"/>
</dbReference>
<comment type="similarity">
    <text evidence="2 8">Belongs to the MreD family.</text>
</comment>
<accession>A0A4R2FEQ7</accession>
<keyword evidence="11" id="KW-1185">Reference proteome</keyword>
<evidence type="ECO:0000256" key="7">
    <source>
        <dbReference type="ARBA" id="ARBA00023136"/>
    </source>
</evidence>
<feature type="transmembrane region" description="Helical" evidence="9">
    <location>
        <begin position="100"/>
        <end position="122"/>
    </location>
</feature>
<keyword evidence="5 8" id="KW-0133">Cell shape</keyword>
<feature type="transmembrane region" description="Helical" evidence="9">
    <location>
        <begin position="134"/>
        <end position="152"/>
    </location>
</feature>
<evidence type="ECO:0000256" key="5">
    <source>
        <dbReference type="ARBA" id="ARBA00022960"/>
    </source>
</evidence>
<dbReference type="EMBL" id="SLWF01000007">
    <property type="protein sequence ID" value="TCN86302.1"/>
    <property type="molecule type" value="Genomic_DNA"/>
</dbReference>
<dbReference type="InterPro" id="IPR026034">
    <property type="entry name" value="MreD_proteobac"/>
</dbReference>
<comment type="caution">
    <text evidence="10">The sequence shown here is derived from an EMBL/GenBank/DDBJ whole genome shotgun (WGS) entry which is preliminary data.</text>
</comment>
<keyword evidence="7 8" id="KW-0472">Membrane</keyword>
<gene>
    <name evidence="10" type="ORF">EDC91_10752</name>
</gene>
<feature type="transmembrane region" description="Helical" evidence="9">
    <location>
        <begin position="57"/>
        <end position="88"/>
    </location>
</feature>
<evidence type="ECO:0000313" key="11">
    <source>
        <dbReference type="Proteomes" id="UP000294832"/>
    </source>
</evidence>
<keyword evidence="6 9" id="KW-1133">Transmembrane helix</keyword>
<organism evidence="10 11">
    <name type="scientific">Shewanella fodinae</name>
    <dbReference type="NCBI Taxonomy" id="552357"/>
    <lineage>
        <taxon>Bacteria</taxon>
        <taxon>Pseudomonadati</taxon>
        <taxon>Pseudomonadota</taxon>
        <taxon>Gammaproteobacteria</taxon>
        <taxon>Alteromonadales</taxon>
        <taxon>Shewanellaceae</taxon>
        <taxon>Shewanella</taxon>
    </lineage>
</organism>
<evidence type="ECO:0000256" key="2">
    <source>
        <dbReference type="ARBA" id="ARBA00007776"/>
    </source>
</evidence>
<evidence type="ECO:0000313" key="10">
    <source>
        <dbReference type="EMBL" id="TCN86302.1"/>
    </source>
</evidence>
<keyword evidence="4 9" id="KW-0812">Transmembrane</keyword>
<keyword evidence="3 8" id="KW-1003">Cell membrane</keyword>
<dbReference type="RefSeq" id="WP_133038465.1">
    <property type="nucleotide sequence ID" value="NZ_SLWF01000007.1"/>
</dbReference>
<dbReference type="InterPro" id="IPR007227">
    <property type="entry name" value="Cell_shape_determining_MreD"/>
</dbReference>
<dbReference type="AlphaFoldDB" id="A0A4R2FEQ7"/>
<name>A0A4R2FEQ7_9GAMM</name>
<evidence type="ECO:0000256" key="8">
    <source>
        <dbReference type="PIRNR" id="PIRNR018472"/>
    </source>
</evidence>
<proteinExistence type="inferred from homology"/>
<comment type="function">
    <text evidence="8">Involved in formation of the rod shape of the cell. May also contribute to regulation of formation of penicillin-binding proteins.</text>
</comment>
<comment type="subcellular location">
    <subcellularLocation>
        <location evidence="8">Cell inner membrane</location>
    </subcellularLocation>
    <subcellularLocation>
        <location evidence="1">Cell membrane</location>
        <topology evidence="1">Multi-pass membrane protein</topology>
    </subcellularLocation>
</comment>
<evidence type="ECO:0000256" key="9">
    <source>
        <dbReference type="SAM" id="Phobius"/>
    </source>
</evidence>
<dbReference type="GO" id="GO:0005886">
    <property type="term" value="C:plasma membrane"/>
    <property type="evidence" value="ECO:0007669"/>
    <property type="project" value="UniProtKB-SubCell"/>
</dbReference>
<dbReference type="PANTHER" id="PTHR37484">
    <property type="entry name" value="ROD SHAPE-DETERMINING PROTEIN MRED"/>
    <property type="match status" value="1"/>
</dbReference>
<reference evidence="10 11" key="1">
    <citation type="submission" date="2019-03" db="EMBL/GenBank/DDBJ databases">
        <title>Freshwater and sediment microbial communities from various areas in North America, analyzing microbe dynamics in response to fracking.</title>
        <authorList>
            <person name="Lamendella R."/>
        </authorList>
    </citation>
    <scope>NUCLEOTIDE SEQUENCE [LARGE SCALE GENOMIC DNA]</scope>
    <source>
        <strain evidence="10 11">74A</strain>
    </source>
</reference>